<keyword evidence="1" id="KW-0489">Methyltransferase</keyword>
<proteinExistence type="predicted"/>
<accession>A0ABD4THN2</accession>
<dbReference type="RefSeq" id="WP_255332393.1">
    <property type="nucleotide sequence ID" value="NZ_VOTZ01000009.1"/>
</dbReference>
<evidence type="ECO:0000313" key="2">
    <source>
        <dbReference type="Proteomes" id="UP001524383"/>
    </source>
</evidence>
<dbReference type="GO" id="GO:0032259">
    <property type="term" value="P:methylation"/>
    <property type="evidence" value="ECO:0007669"/>
    <property type="project" value="UniProtKB-KW"/>
</dbReference>
<name>A0ABD4THN2_9EURY</name>
<reference evidence="1 2" key="1">
    <citation type="submission" date="2019-08" db="EMBL/GenBank/DDBJ databases">
        <authorList>
            <person name="Chen S.-C."/>
            <person name="Lai M.-C."/>
            <person name="You Y.-T."/>
        </authorList>
    </citation>
    <scope>NUCLEOTIDE SEQUENCE [LARGE SCALE GENOMIC DNA]</scope>
    <source>
        <strain evidence="1 2">P2F9704a</strain>
    </source>
</reference>
<comment type="caution">
    <text evidence="1">The sequence shown here is derived from an EMBL/GenBank/DDBJ whole genome shotgun (WGS) entry which is preliminary data.</text>
</comment>
<dbReference type="EMBL" id="VOTZ01000009">
    <property type="protein sequence ID" value="MCQ1538452.1"/>
    <property type="molecule type" value="Genomic_DNA"/>
</dbReference>
<sequence>MNIPEKYLNGEYLKNNPNWFIEDSQWKANQILKIIQRNKLSPESICEVGCGAGEILSQLQNLLDENCYFFGYEISPQAYTICKNKENDRLKFYLMDFLCERRSFYDITLSIDVIEHLEDYFTYLRNIKEKSKYKIFHIPLEFFALSAIHNNFIINQRCRTGHLHFFTKDIIIQTLIELNYDIIDCFYTPGYSLGHNYGLKDKIINIPRKYLYYSNRDLTVRLLGGYSLMILAK</sequence>
<dbReference type="GO" id="GO:0008168">
    <property type="term" value="F:methyltransferase activity"/>
    <property type="evidence" value="ECO:0007669"/>
    <property type="project" value="UniProtKB-KW"/>
</dbReference>
<evidence type="ECO:0000313" key="1">
    <source>
        <dbReference type="EMBL" id="MCQ1538452.1"/>
    </source>
</evidence>
<organism evidence="1 2">
    <name type="scientific">Methanocalculus taiwanensis</name>
    <dbReference type="NCBI Taxonomy" id="106207"/>
    <lineage>
        <taxon>Archaea</taxon>
        <taxon>Methanobacteriati</taxon>
        <taxon>Methanobacteriota</taxon>
        <taxon>Stenosarchaea group</taxon>
        <taxon>Methanomicrobia</taxon>
        <taxon>Methanomicrobiales</taxon>
        <taxon>Methanocalculaceae</taxon>
        <taxon>Methanocalculus</taxon>
    </lineage>
</organism>
<gene>
    <name evidence="1" type="ORF">FTO68_05555</name>
</gene>
<dbReference type="Pfam" id="PF13489">
    <property type="entry name" value="Methyltransf_23"/>
    <property type="match status" value="1"/>
</dbReference>
<dbReference type="Gene3D" id="3.40.50.150">
    <property type="entry name" value="Vaccinia Virus protein VP39"/>
    <property type="match status" value="1"/>
</dbReference>
<keyword evidence="2" id="KW-1185">Reference proteome</keyword>
<dbReference type="CDD" id="cd02440">
    <property type="entry name" value="AdoMet_MTases"/>
    <property type="match status" value="1"/>
</dbReference>
<dbReference type="Proteomes" id="UP001524383">
    <property type="component" value="Unassembled WGS sequence"/>
</dbReference>
<dbReference type="InterPro" id="IPR029063">
    <property type="entry name" value="SAM-dependent_MTases_sf"/>
</dbReference>
<keyword evidence="1" id="KW-0808">Transferase</keyword>
<protein>
    <submittedName>
        <fullName evidence="1">Class I SAM-dependent methyltransferase</fullName>
    </submittedName>
</protein>
<dbReference type="AlphaFoldDB" id="A0ABD4THN2"/>
<dbReference type="SUPFAM" id="SSF53335">
    <property type="entry name" value="S-adenosyl-L-methionine-dependent methyltransferases"/>
    <property type="match status" value="1"/>
</dbReference>